<dbReference type="InterPro" id="IPR011706">
    <property type="entry name" value="Cu-oxidase_C"/>
</dbReference>
<dbReference type="InterPro" id="IPR002355">
    <property type="entry name" value="Cu_oxidase_Cu_BS"/>
</dbReference>
<dbReference type="Pfam" id="PF07731">
    <property type="entry name" value="Cu-oxidase_2"/>
    <property type="match status" value="1"/>
</dbReference>
<feature type="signal peptide" evidence="4">
    <location>
        <begin position="1"/>
        <end position="24"/>
    </location>
</feature>
<feature type="domain" description="Plastocyanin-like" evidence="7">
    <location>
        <begin position="35"/>
        <end position="150"/>
    </location>
</feature>
<dbReference type="Proteomes" id="UP000198287">
    <property type="component" value="Unassembled WGS sequence"/>
</dbReference>
<dbReference type="EMBL" id="LNIX01000002">
    <property type="protein sequence ID" value="OXA60066.1"/>
    <property type="molecule type" value="Genomic_DNA"/>
</dbReference>
<dbReference type="OrthoDB" id="2121828at2759"/>
<dbReference type="OMA" id="GLRGMFI"/>
<dbReference type="InterPro" id="IPR033138">
    <property type="entry name" value="Cu_oxidase_CS"/>
</dbReference>
<dbReference type="Pfam" id="PF07732">
    <property type="entry name" value="Cu-oxidase_3"/>
    <property type="match status" value="1"/>
</dbReference>
<dbReference type="AlphaFoldDB" id="A0A226ETX0"/>
<dbReference type="PROSITE" id="PS00079">
    <property type="entry name" value="MULTICOPPER_OXIDASE1"/>
    <property type="match status" value="1"/>
</dbReference>
<evidence type="ECO:0000256" key="1">
    <source>
        <dbReference type="ARBA" id="ARBA00010609"/>
    </source>
</evidence>
<comment type="similarity">
    <text evidence="1">Belongs to the multicopper oxidase family.</text>
</comment>
<dbReference type="SUPFAM" id="SSF49503">
    <property type="entry name" value="Cupredoxins"/>
    <property type="match status" value="3"/>
</dbReference>
<dbReference type="GO" id="GO:0016491">
    <property type="term" value="F:oxidoreductase activity"/>
    <property type="evidence" value="ECO:0007669"/>
    <property type="project" value="UniProtKB-KW"/>
</dbReference>
<sequence>MKMISRILFSFLAVNTVLKSVVNGKLIKHTFEIDYAPGHPDGVKSNWILQINNQFPGPTIVGTVGDVLQVDVINRIKDKQNTSLHWHGIHQQGTPFQDGPVMVTQCPLRYNRTQRYKFKLEQWGTFWYHSHVKSQYAEGLWGALIIHPQKPPAHKYDEELVITLNDWYHTRTSSNEDWYLSKSNRLGRTPFPDSILLNGRGYYPCEQAWERNLSCRKKRQRRHVFIAPRNKKIRVRLINTSSRTSFNFSIDSHSLDTIEVDGIDVVQPVAADVIQISPAQRYSFIITTNQSKAGKDRYLIRAVGILEPAADPDTVQGKCKNCTLPVVTAILKYDRKSQNSSNQIRNETEAYKDNFSADQLPPSPLLPNNVRLLDETLLLPYDKIVAPPFADQTIILNSGVIITDDGDRFAFNQTLFSLPEDEPILHKVVRGVALPSEFPYVTLQPFASVRIIINNFEAAHPFHMHGHHFWVMSKFPMRNDSNGNFLGFDDKLDGDKIKVSVVKRDTVYVPAKHVVVIAFYADNPGVWTFHCHIDWHNLGGMAFILNEAPDLARRKFKVTEEMKSICRK</sequence>
<feature type="domain" description="Plastocyanin-like" evidence="6">
    <location>
        <begin position="437"/>
        <end position="549"/>
    </location>
</feature>
<evidence type="ECO:0000313" key="8">
    <source>
        <dbReference type="EMBL" id="OXA60066.1"/>
    </source>
</evidence>
<evidence type="ECO:0000313" key="9">
    <source>
        <dbReference type="Proteomes" id="UP000198287"/>
    </source>
</evidence>
<proteinExistence type="inferred from homology"/>
<organism evidence="8 9">
    <name type="scientific">Folsomia candida</name>
    <name type="common">Springtail</name>
    <dbReference type="NCBI Taxonomy" id="158441"/>
    <lineage>
        <taxon>Eukaryota</taxon>
        <taxon>Metazoa</taxon>
        <taxon>Ecdysozoa</taxon>
        <taxon>Arthropoda</taxon>
        <taxon>Hexapoda</taxon>
        <taxon>Collembola</taxon>
        <taxon>Entomobryomorpha</taxon>
        <taxon>Isotomoidea</taxon>
        <taxon>Isotomidae</taxon>
        <taxon>Proisotominae</taxon>
        <taxon>Folsomia</taxon>
    </lineage>
</organism>
<keyword evidence="9" id="KW-1185">Reference proteome</keyword>
<dbReference type="PROSITE" id="PS00080">
    <property type="entry name" value="MULTICOPPER_OXIDASE2"/>
    <property type="match status" value="1"/>
</dbReference>
<reference evidence="8 9" key="1">
    <citation type="submission" date="2015-12" db="EMBL/GenBank/DDBJ databases">
        <title>The genome of Folsomia candida.</title>
        <authorList>
            <person name="Faddeeva A."/>
            <person name="Derks M.F."/>
            <person name="Anvar Y."/>
            <person name="Smit S."/>
            <person name="Van Straalen N."/>
            <person name="Roelofs D."/>
        </authorList>
    </citation>
    <scope>NUCLEOTIDE SEQUENCE [LARGE SCALE GENOMIC DNA]</scope>
    <source>
        <strain evidence="8 9">VU population</strain>
        <tissue evidence="8">Whole body</tissue>
    </source>
</reference>
<feature type="chain" id="PRO_5012623976" evidence="4">
    <location>
        <begin position="25"/>
        <end position="568"/>
    </location>
</feature>
<dbReference type="InterPro" id="IPR001117">
    <property type="entry name" value="Cu-oxidase_2nd"/>
</dbReference>
<keyword evidence="4" id="KW-0732">Signal</keyword>
<dbReference type="InterPro" id="IPR008972">
    <property type="entry name" value="Cupredoxin"/>
</dbReference>
<dbReference type="Gene3D" id="2.60.40.420">
    <property type="entry name" value="Cupredoxins - blue copper proteins"/>
    <property type="match status" value="3"/>
</dbReference>
<evidence type="ECO:0000256" key="3">
    <source>
        <dbReference type="ARBA" id="ARBA00023002"/>
    </source>
</evidence>
<evidence type="ECO:0000256" key="4">
    <source>
        <dbReference type="SAM" id="SignalP"/>
    </source>
</evidence>
<dbReference type="PANTHER" id="PTHR11709">
    <property type="entry name" value="MULTI-COPPER OXIDASE"/>
    <property type="match status" value="1"/>
</dbReference>
<accession>A0A226ETX0</accession>
<dbReference type="PANTHER" id="PTHR11709:SF511">
    <property type="entry name" value="LACCASE"/>
    <property type="match status" value="1"/>
</dbReference>
<dbReference type="GO" id="GO:0005507">
    <property type="term" value="F:copper ion binding"/>
    <property type="evidence" value="ECO:0007669"/>
    <property type="project" value="InterPro"/>
</dbReference>
<evidence type="ECO:0000256" key="2">
    <source>
        <dbReference type="ARBA" id="ARBA00022723"/>
    </source>
</evidence>
<comment type="caution">
    <text evidence="8">The sequence shown here is derived from an EMBL/GenBank/DDBJ whole genome shotgun (WGS) entry which is preliminary data.</text>
</comment>
<dbReference type="FunFam" id="2.60.40.420:FF:000045">
    <property type="entry name" value="Laccase 2"/>
    <property type="match status" value="1"/>
</dbReference>
<gene>
    <name evidence="8" type="ORF">Fcan01_05083</name>
</gene>
<evidence type="ECO:0000259" key="7">
    <source>
        <dbReference type="Pfam" id="PF07732"/>
    </source>
</evidence>
<dbReference type="InterPro" id="IPR011707">
    <property type="entry name" value="Cu-oxidase-like_N"/>
</dbReference>
<name>A0A226ETX0_FOLCA</name>
<evidence type="ECO:0000259" key="6">
    <source>
        <dbReference type="Pfam" id="PF07731"/>
    </source>
</evidence>
<dbReference type="InterPro" id="IPR045087">
    <property type="entry name" value="Cu-oxidase_fam"/>
</dbReference>
<evidence type="ECO:0000259" key="5">
    <source>
        <dbReference type="Pfam" id="PF00394"/>
    </source>
</evidence>
<feature type="domain" description="Plastocyanin-like" evidence="5">
    <location>
        <begin position="158"/>
        <end position="333"/>
    </location>
</feature>
<keyword evidence="2" id="KW-0479">Metal-binding</keyword>
<keyword evidence="3" id="KW-0560">Oxidoreductase</keyword>
<protein>
    <submittedName>
        <fullName evidence="8">Iron transport multicopper oxidase FET3</fullName>
    </submittedName>
</protein>
<dbReference type="Pfam" id="PF00394">
    <property type="entry name" value="Cu-oxidase"/>
    <property type="match status" value="1"/>
</dbReference>